<name>A0AC35EX24_9BILA</name>
<organism evidence="1 2">
    <name type="scientific">Panagrolaimus sp. PS1159</name>
    <dbReference type="NCBI Taxonomy" id="55785"/>
    <lineage>
        <taxon>Eukaryota</taxon>
        <taxon>Metazoa</taxon>
        <taxon>Ecdysozoa</taxon>
        <taxon>Nematoda</taxon>
        <taxon>Chromadorea</taxon>
        <taxon>Rhabditida</taxon>
        <taxon>Tylenchina</taxon>
        <taxon>Panagrolaimomorpha</taxon>
        <taxon>Panagrolaimoidea</taxon>
        <taxon>Panagrolaimidae</taxon>
        <taxon>Panagrolaimus</taxon>
    </lineage>
</organism>
<dbReference type="Proteomes" id="UP000887580">
    <property type="component" value="Unplaced"/>
</dbReference>
<proteinExistence type="predicted"/>
<reference evidence="2" key="1">
    <citation type="submission" date="2022-11" db="UniProtKB">
        <authorList>
            <consortium name="WormBaseParasite"/>
        </authorList>
    </citation>
    <scope>IDENTIFICATION</scope>
</reference>
<protein>
    <submittedName>
        <fullName evidence="2">DUF38 domain-containing protein</fullName>
    </submittedName>
</protein>
<sequence>MDSDDDDVSLMLPSAKRRRILFELGFREPILDYLKRNANPRVLLKLMRVSKYFWIKEFPFTVIKDLKYENSKWKYRPLEWPKSHFFDTRKFQPFDFDNIAKKLWITESLYLNNKEGTNIASKVAVCDIVKLDLLRQKISLEEFKLFNAHKIKNAFFCNIIIEDSNNEILSVESILNHLPKALNFNYYFGENETLASESTKNIIENLKKSEIQEFTLRGIPETFEFDVFLKFMHENPKKKYDLSFNNGISAEYIQKLQTAVDYFIENCLTEESSVIIEFEDQTDESYEKLCKTWKRRFQ</sequence>
<evidence type="ECO:0000313" key="2">
    <source>
        <dbReference type="WBParaSite" id="PS1159_v2.g10869.t1"/>
    </source>
</evidence>
<accession>A0AC35EX24</accession>
<evidence type="ECO:0000313" key="1">
    <source>
        <dbReference type="Proteomes" id="UP000887580"/>
    </source>
</evidence>
<dbReference type="WBParaSite" id="PS1159_v2.g10869.t1">
    <property type="protein sequence ID" value="PS1159_v2.g10869.t1"/>
    <property type="gene ID" value="PS1159_v2.g10869"/>
</dbReference>